<evidence type="ECO:0000313" key="4">
    <source>
        <dbReference type="Proteomes" id="UP000027195"/>
    </source>
</evidence>
<dbReference type="HOGENOM" id="CLU_735642_0_0_1"/>
<feature type="region of interest" description="Disordered" evidence="1">
    <location>
        <begin position="316"/>
        <end position="376"/>
    </location>
</feature>
<feature type="compositionally biased region" description="Low complexity" evidence="1">
    <location>
        <begin position="218"/>
        <end position="235"/>
    </location>
</feature>
<feature type="chain" id="PRO_5001645291" evidence="2">
    <location>
        <begin position="33"/>
        <end position="376"/>
    </location>
</feature>
<name>A0A067M6C5_BOTB1</name>
<dbReference type="EMBL" id="KL198107">
    <property type="protein sequence ID" value="KDQ07402.1"/>
    <property type="molecule type" value="Genomic_DNA"/>
</dbReference>
<gene>
    <name evidence="3" type="ORF">BOTBODRAFT_48784</name>
</gene>
<dbReference type="Proteomes" id="UP000027195">
    <property type="component" value="Unassembled WGS sequence"/>
</dbReference>
<keyword evidence="2" id="KW-0732">Signal</keyword>
<evidence type="ECO:0000256" key="2">
    <source>
        <dbReference type="SAM" id="SignalP"/>
    </source>
</evidence>
<dbReference type="AlphaFoldDB" id="A0A067M6C5"/>
<evidence type="ECO:0000256" key="1">
    <source>
        <dbReference type="SAM" id="MobiDB-lite"/>
    </source>
</evidence>
<keyword evidence="4" id="KW-1185">Reference proteome</keyword>
<protein>
    <submittedName>
        <fullName evidence="3">Uncharacterized protein</fullName>
    </submittedName>
</protein>
<reference evidence="4" key="1">
    <citation type="journal article" date="2014" name="Proc. Natl. Acad. Sci. U.S.A.">
        <title>Extensive sampling of basidiomycete genomes demonstrates inadequacy of the white-rot/brown-rot paradigm for wood decay fungi.</title>
        <authorList>
            <person name="Riley R."/>
            <person name="Salamov A.A."/>
            <person name="Brown D.W."/>
            <person name="Nagy L.G."/>
            <person name="Floudas D."/>
            <person name="Held B.W."/>
            <person name="Levasseur A."/>
            <person name="Lombard V."/>
            <person name="Morin E."/>
            <person name="Otillar R."/>
            <person name="Lindquist E.A."/>
            <person name="Sun H."/>
            <person name="LaButti K.M."/>
            <person name="Schmutz J."/>
            <person name="Jabbour D."/>
            <person name="Luo H."/>
            <person name="Baker S.E."/>
            <person name="Pisabarro A.G."/>
            <person name="Walton J.D."/>
            <person name="Blanchette R.A."/>
            <person name="Henrissat B."/>
            <person name="Martin F."/>
            <person name="Cullen D."/>
            <person name="Hibbett D.S."/>
            <person name="Grigoriev I.V."/>
        </authorList>
    </citation>
    <scope>NUCLEOTIDE SEQUENCE [LARGE SCALE GENOMIC DNA]</scope>
    <source>
        <strain evidence="4">FD-172 SS1</strain>
    </source>
</reference>
<proteinExistence type="predicted"/>
<accession>A0A067M6C5</accession>
<evidence type="ECO:0000313" key="3">
    <source>
        <dbReference type="EMBL" id="KDQ07402.1"/>
    </source>
</evidence>
<feature type="signal peptide" evidence="2">
    <location>
        <begin position="1"/>
        <end position="32"/>
    </location>
</feature>
<sequence length="376" mass="40321">MPQIQRFFYVLLAVAAASQLFRILSQPSSAEAAAPASHTGDSQQPRSATDARLTMTTYVVSPGATPSSRFAMEEEMISVISEDRGAFYSSFRTFGVFFLLMAAPYCAVMHLRGMLGLGGKIEVDGQGRFGPAEGASSPTHNPFDSPIQSRPVFFQSIASPTIDVFSAFTPSCPARRNRSPESPIPGTASAFGLPRSGGAPSYGISSDPNFTPKRPGRSPNYSGSPYSPSPSYSMSYHRDGSHEILESLSTLSLTPRPPPVSETKAFTTPIVARQRATPGPVGGKFRAGSSFFVGFHDIILMESQELENPFVVSPKANRNVAPPPLFRSMFSRDGDLSAADEDEDSNHNPGRFGTPGPSSPISPRSGRWPPSFSLRT</sequence>
<feature type="region of interest" description="Disordered" evidence="1">
    <location>
        <begin position="172"/>
        <end position="237"/>
    </location>
</feature>
<organism evidence="3 4">
    <name type="scientific">Botryobasidium botryosum (strain FD-172 SS1)</name>
    <dbReference type="NCBI Taxonomy" id="930990"/>
    <lineage>
        <taxon>Eukaryota</taxon>
        <taxon>Fungi</taxon>
        <taxon>Dikarya</taxon>
        <taxon>Basidiomycota</taxon>
        <taxon>Agaricomycotina</taxon>
        <taxon>Agaricomycetes</taxon>
        <taxon>Cantharellales</taxon>
        <taxon>Botryobasidiaceae</taxon>
        <taxon>Botryobasidium</taxon>
    </lineage>
</organism>
<feature type="compositionally biased region" description="Low complexity" evidence="1">
    <location>
        <begin position="355"/>
        <end position="376"/>
    </location>
</feature>
<dbReference type="InParanoid" id="A0A067M6C5"/>